<dbReference type="EMBL" id="BKCJ010005301">
    <property type="protein sequence ID" value="GEU65979.1"/>
    <property type="molecule type" value="Genomic_DNA"/>
</dbReference>
<dbReference type="Gene3D" id="3.40.50.1010">
    <property type="entry name" value="5'-nuclease"/>
    <property type="match status" value="1"/>
</dbReference>
<organism evidence="1">
    <name type="scientific">Tanacetum cinerariifolium</name>
    <name type="common">Dalmatian daisy</name>
    <name type="synonym">Chrysanthemum cinerariifolium</name>
    <dbReference type="NCBI Taxonomy" id="118510"/>
    <lineage>
        <taxon>Eukaryota</taxon>
        <taxon>Viridiplantae</taxon>
        <taxon>Streptophyta</taxon>
        <taxon>Embryophyta</taxon>
        <taxon>Tracheophyta</taxon>
        <taxon>Spermatophyta</taxon>
        <taxon>Magnoliopsida</taxon>
        <taxon>eudicotyledons</taxon>
        <taxon>Gunneridae</taxon>
        <taxon>Pentapetalae</taxon>
        <taxon>asterids</taxon>
        <taxon>campanulids</taxon>
        <taxon>Asterales</taxon>
        <taxon>Asteraceae</taxon>
        <taxon>Asteroideae</taxon>
        <taxon>Anthemideae</taxon>
        <taxon>Anthemidinae</taxon>
        <taxon>Tanacetum</taxon>
    </lineage>
</organism>
<protein>
    <submittedName>
        <fullName evidence="1">Exosome complex exonuclease RRP44 homolog A</fullName>
    </submittedName>
</protein>
<keyword evidence="1" id="KW-0269">Exonuclease</keyword>
<keyword evidence="1" id="KW-0378">Hydrolase</keyword>
<accession>A0A6L2LXW4</accession>
<comment type="caution">
    <text evidence="1">The sequence shown here is derived from an EMBL/GenBank/DDBJ whole genome shotgun (WGS) entry which is preliminary data.</text>
</comment>
<name>A0A6L2LXW4_TANCI</name>
<dbReference type="GO" id="GO:0004527">
    <property type="term" value="F:exonuclease activity"/>
    <property type="evidence" value="ECO:0007669"/>
    <property type="project" value="UniProtKB-KW"/>
</dbReference>
<keyword evidence="1" id="KW-0540">Nuclease</keyword>
<reference evidence="1" key="1">
    <citation type="journal article" date="2019" name="Sci. Rep.">
        <title>Draft genome of Tanacetum cinerariifolium, the natural source of mosquito coil.</title>
        <authorList>
            <person name="Yamashiro T."/>
            <person name="Shiraishi A."/>
            <person name="Satake H."/>
            <person name="Nakayama K."/>
        </authorList>
    </citation>
    <scope>NUCLEOTIDE SEQUENCE</scope>
</reference>
<proteinExistence type="predicted"/>
<gene>
    <name evidence="1" type="ORF">Tci_037957</name>
</gene>
<evidence type="ECO:0000313" key="1">
    <source>
        <dbReference type="EMBL" id="GEU65979.1"/>
    </source>
</evidence>
<sequence length="68" mass="7604">MLQSKSFVRKTKQGKVIKVVREHYLRDDIYCGASFCKLCDTKGARFVSPGSTILVVDTNVVLNQLKAV</sequence>
<dbReference type="AlphaFoldDB" id="A0A6L2LXW4"/>